<dbReference type="OMA" id="ATELMFD"/>
<dbReference type="GO" id="GO:0005768">
    <property type="term" value="C:endosome"/>
    <property type="evidence" value="ECO:0000318"/>
    <property type="project" value="GO_Central"/>
</dbReference>
<keyword evidence="2" id="KW-1185">Reference proteome</keyword>
<proteinExistence type="predicted"/>
<dbReference type="GO" id="GO:0030674">
    <property type="term" value="F:protein-macromolecule adaptor activity"/>
    <property type="evidence" value="ECO:0000318"/>
    <property type="project" value="GO_Central"/>
</dbReference>
<dbReference type="KEGG" id="gla:GL50803_0017627"/>
<dbReference type="STRING" id="184922.A8BW25"/>
<evidence type="ECO:0000313" key="1">
    <source>
        <dbReference type="EMBL" id="KAE8302804.1"/>
    </source>
</evidence>
<dbReference type="GO" id="GO:0030897">
    <property type="term" value="C:HOPS complex"/>
    <property type="evidence" value="ECO:0000318"/>
    <property type="project" value="GO_Central"/>
</dbReference>
<name>A8BW25_GIAIC</name>
<dbReference type="GO" id="GO:0006904">
    <property type="term" value="P:vesicle docking involved in exocytosis"/>
    <property type="evidence" value="ECO:0000318"/>
    <property type="project" value="GO_Central"/>
</dbReference>
<gene>
    <name evidence="1" type="ORF">GL50803_0017627</name>
</gene>
<protein>
    <submittedName>
        <fullName evidence="1">Uncharacterized protein</fullName>
    </submittedName>
</protein>
<dbReference type="VEuPathDB" id="GiardiaDB:GL50803_17627"/>
<organism evidence="1 2">
    <name type="scientific">Giardia intestinalis (strain ATCC 50803 / WB clone C6)</name>
    <name type="common">Giardia lamblia</name>
    <dbReference type="NCBI Taxonomy" id="184922"/>
    <lineage>
        <taxon>Eukaryota</taxon>
        <taxon>Metamonada</taxon>
        <taxon>Diplomonadida</taxon>
        <taxon>Hexamitidae</taxon>
        <taxon>Giardiinae</taxon>
        <taxon>Giardia</taxon>
    </lineage>
</organism>
<reference evidence="1 2" key="1">
    <citation type="journal article" date="2007" name="Science">
        <title>Genomic minimalism in the early diverging intestinal parasite Giardia lamblia.</title>
        <authorList>
            <person name="Morrison H.G."/>
            <person name="McArthur A.G."/>
            <person name="Gillin F.D."/>
            <person name="Aley S.B."/>
            <person name="Adam R.D."/>
            <person name="Olsen G.J."/>
            <person name="Best A.A."/>
            <person name="Cande W.Z."/>
            <person name="Chen F."/>
            <person name="Cipriano M.J."/>
            <person name="Davids B.J."/>
            <person name="Dawson S.C."/>
            <person name="Elmendorf H.G."/>
            <person name="Hehl A.B."/>
            <person name="Holder M.E."/>
            <person name="Huse S.M."/>
            <person name="Kim U.U."/>
            <person name="Lasek-Nesselquist E."/>
            <person name="Manning G."/>
            <person name="Nigam A."/>
            <person name="Nixon J.E."/>
            <person name="Palm D."/>
            <person name="Passamaneck N.E."/>
            <person name="Prabhu A."/>
            <person name="Reich C.I."/>
            <person name="Reiner D.S."/>
            <person name="Samuelson J."/>
            <person name="Svard S.G."/>
            <person name="Sogin M.L."/>
        </authorList>
    </citation>
    <scope>NUCLEOTIDE SEQUENCE [LARGE SCALE GENOMIC DNA]</scope>
    <source>
        <strain evidence="1 2">WB C6</strain>
    </source>
</reference>
<dbReference type="Proteomes" id="UP000001548">
    <property type="component" value="Unassembled WGS sequence"/>
</dbReference>
<sequence>MYASPFSTSSLASSFLKGVQPASILALRQCGSSLYVVSKSGGQEVTVLAYTLKAPAEPSVTAEKKGSAIITTIHTNANVWCSPSGNYAVVSLCDERQLTAEIYAVGVVSKKQKLRVFKIRGIEIPITALTFVCPHHPIWKLPSVLDEPSTTASLANEDIEGVHSPEFLFATSDNCLNVGQIVKNEAKVVRKTKVVSLSKGAVLQLHTIPINHATIDAARKVGMQNYDQYSAPSADMSSAVSDLPAYKALSVMLTLVCSRGLIKAYLHTVHSLFDIVFSSRAELARFDLTDAEVLQRGPILNTVADFFYSATGSGLTYQIISQSIGSSNLLVYQYSISFRKIFESVLRTRISALLKIDYQDQDSDAGAGYAELKALLKRCDASSFVNFAIDVTRIQGFDPRDPVLVCLDDTDNGNTSSKQTTSPGALLGAATYNYHSVIVLANRLSVFNSISRSQVTMLPNPVAYNDVLLNLQGLDATHLSKLHMLLQSQFIYSGAELRQTFPTITDTGVVDLSTVLHFYILLSYGKLSRTGTTPSSIGSVSLNVQDEAGSMWFIYYALHEYDKALQYCPVESTRKVIREEYAKQCLANNKVLQGARLLSQTDLPLLDVYRDLIGIHKYEAAVLYLQEKLQKMPAHNAALARAANTIRVADLDSLTEKGGTGALLGCLGVTKEQADQANYCVARKLVIHMLIEAMILEIDARRRAVETYKVLLEKNEEGAYLAVLQAEDQVDVYKIKLKTFLTNPDYVSALDLSVLRSSLLDHGLDDILVEFSKYKKDNRTLFTSYLLTHKYKDALHILADQDLDLFYYYSNTLLSHIPRDYLNVVKKKTKHVAVLAAEANGAKPSDVKDQVFALSKLTKCFVEALNKGDPEVMRELVSFFRWLLLDEEGSIEPSVNTFAFEFLAKAGEEELLSLAIDIIPVDFSVDVSVKKFNLPDITSVCRSYGFRDCEAKCLTKTGNQLDALSLSLSLHTKIPLAELDFGRKEACIVNMIKNGDLQGALLSRSLSTSAGMCSEDTCDSVSSLQVSLPNDSEVLILDAADLIDKSHRVEQKRQLLKTLVTWLISIELHDPTDSLSDRGWLTLNPSLSKTQVYAIVEAVFRQLVLLRATELMFDFPFVSLTEVMDLILSAGAPYNVIADSLHLAFKHYQNRSVDVKQSLEKCVSQIMAKKCDLEEARQRTVAHEGQKVCGVCLEYLDNSHCLASGLGIRELAVNSCSFLAHNHTVFFCGHVFHTSCLAFYLSPLSSRINKLVRECDAALHTEAMKPTGLIDKLIGKLASSCPLCDAYGVEEISTDICSGAPLLLRL</sequence>
<dbReference type="GeneID" id="5697372"/>
<dbReference type="EMBL" id="AACB03000003">
    <property type="protein sequence ID" value="KAE8302804.1"/>
    <property type="molecule type" value="Genomic_DNA"/>
</dbReference>
<dbReference type="HOGENOM" id="CLU_261113_0_0_1"/>
<evidence type="ECO:0000313" key="2">
    <source>
        <dbReference type="Proteomes" id="UP000001548"/>
    </source>
</evidence>
<dbReference type="PANTHER" id="PTHR23323:SF26">
    <property type="entry name" value="VACUOLAR PROTEIN SORTING-ASSOCIATED PROTEIN 18 HOMOLOG"/>
    <property type="match status" value="1"/>
</dbReference>
<dbReference type="RefSeq" id="XP_001704509.1">
    <property type="nucleotide sequence ID" value="XM_001704457.1"/>
</dbReference>
<accession>A8BW25</accession>
<dbReference type="GO" id="GO:0007033">
    <property type="term" value="P:vacuole organization"/>
    <property type="evidence" value="ECO:0000318"/>
    <property type="project" value="GO_Central"/>
</dbReference>
<dbReference type="GO" id="GO:0048284">
    <property type="term" value="P:organelle fusion"/>
    <property type="evidence" value="ECO:0000318"/>
    <property type="project" value="GO_Central"/>
</dbReference>
<comment type="caution">
    <text evidence="1">The sequence shown here is derived from an EMBL/GenBank/DDBJ whole genome shotgun (WGS) entry which is preliminary data.</text>
</comment>
<dbReference type="PANTHER" id="PTHR23323">
    <property type="entry name" value="VACUOLAR PROTEIN SORTING-ASSOCIATED PROTEIN"/>
    <property type="match status" value="1"/>
</dbReference>
<dbReference type="GO" id="GO:0007032">
    <property type="term" value="P:endosome organization"/>
    <property type="evidence" value="ECO:0000318"/>
    <property type="project" value="GO_Central"/>
</dbReference>